<dbReference type="Pfam" id="PF12146">
    <property type="entry name" value="Hydrolase_4"/>
    <property type="match status" value="1"/>
</dbReference>
<dbReference type="Proteomes" id="UP001169066">
    <property type="component" value="Unassembled WGS sequence"/>
</dbReference>
<keyword evidence="2" id="KW-0732">Signal</keyword>
<dbReference type="SUPFAM" id="SSF53474">
    <property type="entry name" value="alpha/beta-Hydrolases"/>
    <property type="match status" value="1"/>
</dbReference>
<name>A0ABT7QQH1_9BACT</name>
<dbReference type="RefSeq" id="WP_289401443.1">
    <property type="nucleotide sequence ID" value="NZ_JAQIBC010000002.1"/>
</dbReference>
<feature type="domain" description="Serine aminopeptidase S33" evidence="3">
    <location>
        <begin position="41"/>
        <end position="170"/>
    </location>
</feature>
<feature type="signal peptide" evidence="2">
    <location>
        <begin position="1"/>
        <end position="16"/>
    </location>
</feature>
<dbReference type="GO" id="GO:0016787">
    <property type="term" value="F:hydrolase activity"/>
    <property type="evidence" value="ECO:0007669"/>
    <property type="project" value="UniProtKB-KW"/>
</dbReference>
<accession>A0ABT7QQH1</accession>
<organism evidence="4 5">
    <name type="scientific">Sulfurovum xiamenensis</name>
    <dbReference type="NCBI Taxonomy" id="3019066"/>
    <lineage>
        <taxon>Bacteria</taxon>
        <taxon>Pseudomonadati</taxon>
        <taxon>Campylobacterota</taxon>
        <taxon>Epsilonproteobacteria</taxon>
        <taxon>Campylobacterales</taxon>
        <taxon>Sulfurovaceae</taxon>
        <taxon>Sulfurovum</taxon>
    </lineage>
</organism>
<evidence type="ECO:0000256" key="2">
    <source>
        <dbReference type="SAM" id="SignalP"/>
    </source>
</evidence>
<dbReference type="EMBL" id="JAQIBC010000002">
    <property type="protein sequence ID" value="MDM5263334.1"/>
    <property type="molecule type" value="Genomic_DNA"/>
</dbReference>
<protein>
    <submittedName>
        <fullName evidence="4">Alpha/beta fold hydrolase</fullName>
    </submittedName>
</protein>
<keyword evidence="1 4" id="KW-0378">Hydrolase</keyword>
<evidence type="ECO:0000313" key="4">
    <source>
        <dbReference type="EMBL" id="MDM5263334.1"/>
    </source>
</evidence>
<keyword evidence="5" id="KW-1185">Reference proteome</keyword>
<gene>
    <name evidence="4" type="ORF">PF327_03915</name>
</gene>
<dbReference type="Gene3D" id="3.40.50.1820">
    <property type="entry name" value="alpha/beta hydrolase"/>
    <property type="match status" value="1"/>
</dbReference>
<evidence type="ECO:0000256" key="1">
    <source>
        <dbReference type="ARBA" id="ARBA00022801"/>
    </source>
</evidence>
<dbReference type="PANTHER" id="PTHR22946">
    <property type="entry name" value="DIENELACTONE HYDROLASE DOMAIN-CONTAINING PROTEIN-RELATED"/>
    <property type="match status" value="1"/>
</dbReference>
<proteinExistence type="predicted"/>
<feature type="chain" id="PRO_5046665643" evidence="2">
    <location>
        <begin position="17"/>
        <end position="245"/>
    </location>
</feature>
<sequence length="245" mass="26699">MKKFLLSLVLVIPLFATELNLTTEDGFVLHGWLEKPKETKKPMPIVLLAHQFGSDHTSWDMLTMRLLAKGMATLSVDLRGHGKSTMQQGVENSVQMPKNTSEVRTAFDASAPKVGFSKIPQDLIAWLEMIEEDKSLDIQQLYLIGASLGGASLIPVLNDYDAKALISLSAGRSNSSESDMALSSSLAKTYFIATKNDPLGANVNALEYGKKAIAGTTLILPGDGHGTVLLPKVEEYIFLFMELSR</sequence>
<evidence type="ECO:0000313" key="5">
    <source>
        <dbReference type="Proteomes" id="UP001169066"/>
    </source>
</evidence>
<reference evidence="4" key="1">
    <citation type="submission" date="2023-01" db="EMBL/GenBank/DDBJ databases">
        <title>Sulfurovum sp. XTW-4 genome assembly.</title>
        <authorList>
            <person name="Wang J."/>
        </authorList>
    </citation>
    <scope>NUCLEOTIDE SEQUENCE</scope>
    <source>
        <strain evidence="4">XTW-4</strain>
    </source>
</reference>
<dbReference type="InterPro" id="IPR050261">
    <property type="entry name" value="FrsA_esterase"/>
</dbReference>
<dbReference type="InterPro" id="IPR022742">
    <property type="entry name" value="Hydrolase_4"/>
</dbReference>
<comment type="caution">
    <text evidence="4">The sequence shown here is derived from an EMBL/GenBank/DDBJ whole genome shotgun (WGS) entry which is preliminary data.</text>
</comment>
<evidence type="ECO:0000259" key="3">
    <source>
        <dbReference type="Pfam" id="PF12146"/>
    </source>
</evidence>
<dbReference type="PANTHER" id="PTHR22946:SF9">
    <property type="entry name" value="POLYKETIDE TRANSFERASE AF380"/>
    <property type="match status" value="1"/>
</dbReference>
<dbReference type="InterPro" id="IPR029058">
    <property type="entry name" value="AB_hydrolase_fold"/>
</dbReference>